<dbReference type="Pfam" id="PF05699">
    <property type="entry name" value="Dimer_Tnp_hAT"/>
    <property type="match status" value="1"/>
</dbReference>
<dbReference type="PANTHER" id="PTHR11697:SF230">
    <property type="entry name" value="ZINC FINGER, MYM DOMAIN CONTAINING 1"/>
    <property type="match status" value="1"/>
</dbReference>
<evidence type="ECO:0000256" key="1">
    <source>
        <dbReference type="SAM" id="Phobius"/>
    </source>
</evidence>
<dbReference type="InterPro" id="IPR012337">
    <property type="entry name" value="RNaseH-like_sf"/>
</dbReference>
<evidence type="ECO:0000259" key="2">
    <source>
        <dbReference type="Pfam" id="PF05699"/>
    </source>
</evidence>
<dbReference type="EMBL" id="JABCRI010000023">
    <property type="protein sequence ID" value="KAF8378325.1"/>
    <property type="molecule type" value="Genomic_DNA"/>
</dbReference>
<feature type="transmembrane region" description="Helical" evidence="1">
    <location>
        <begin position="454"/>
        <end position="476"/>
    </location>
</feature>
<keyword evidence="1" id="KW-0812">Transmembrane</keyword>
<name>A0A835CZY3_TETSI</name>
<evidence type="ECO:0008006" key="6">
    <source>
        <dbReference type="Google" id="ProtNLM"/>
    </source>
</evidence>
<sequence length="534" mass="60605">MHPDFQGSDLRLRPPHESRVTTDFVTTDFVTSSILVTDQVRREYRVRLNASIDCIRFILQRGLAFRGHDESEDSKDKGNFLELLQFLANHNESIKKFVLQNAPENLKLTAPDIQKDIVNAAATETTNAIINEFGDSLFSILIDESRDISIKEQMVVVLRYVDKRGYVIERFLCIVHVTETAAISLKAAVDEIFSKHGLSITRLRGQGYDGASNMQGEFNGLKMLIMKENEYAFYVHCFAHQLQLALIAVAKKHNRVGLFFTLVSNVVNVVGASCKRRDILREKQADKVIEALSSGELSNGQGLNQETSLKRAGDTRWGSHYDTLISLNVMFSAVIDVLEIIDKDGSRGEQRIEANALLDSTQSFEFAFFLHLMKYILGITNELSKALQRKEQDIVNAMALNIAIPNMDDNRIFSNRSHGQLQTYIMDMRSNSEFSDVKGISGLAEKMVKTRKNILYPLIYLLVTLALILPVATATVERAFSAMKIIKNRLRNRMGDEWMNDCLVVYIEKDIFDSIENEAIIQRFQNMKTRRGQL</sequence>
<dbReference type="GO" id="GO:0046983">
    <property type="term" value="F:protein dimerization activity"/>
    <property type="evidence" value="ECO:0007669"/>
    <property type="project" value="InterPro"/>
</dbReference>
<gene>
    <name evidence="4" type="ORF">HHK36_029664</name>
</gene>
<dbReference type="InterPro" id="IPR008906">
    <property type="entry name" value="HATC_C_dom"/>
</dbReference>
<evidence type="ECO:0000313" key="5">
    <source>
        <dbReference type="Proteomes" id="UP000655225"/>
    </source>
</evidence>
<protein>
    <recommendedName>
        <fullName evidence="6">Zinc finger MYM-type protein 1-like</fullName>
    </recommendedName>
</protein>
<dbReference type="OrthoDB" id="6621980at2759"/>
<dbReference type="InterPro" id="IPR025398">
    <property type="entry name" value="DUF4371"/>
</dbReference>
<dbReference type="SUPFAM" id="SSF53098">
    <property type="entry name" value="Ribonuclease H-like"/>
    <property type="match status" value="1"/>
</dbReference>
<organism evidence="4 5">
    <name type="scientific">Tetracentron sinense</name>
    <name type="common">Spur-leaf</name>
    <dbReference type="NCBI Taxonomy" id="13715"/>
    <lineage>
        <taxon>Eukaryota</taxon>
        <taxon>Viridiplantae</taxon>
        <taxon>Streptophyta</taxon>
        <taxon>Embryophyta</taxon>
        <taxon>Tracheophyta</taxon>
        <taxon>Spermatophyta</taxon>
        <taxon>Magnoliopsida</taxon>
        <taxon>Trochodendrales</taxon>
        <taxon>Trochodendraceae</taxon>
        <taxon>Tetracentron</taxon>
    </lineage>
</organism>
<keyword evidence="5" id="KW-1185">Reference proteome</keyword>
<dbReference type="OMA" id="FCECENT"/>
<dbReference type="Proteomes" id="UP000655225">
    <property type="component" value="Unassembled WGS sequence"/>
</dbReference>
<keyword evidence="1" id="KW-0472">Membrane</keyword>
<feature type="domain" description="HAT C-terminal dimerisation" evidence="2">
    <location>
        <begin position="452"/>
        <end position="510"/>
    </location>
</feature>
<comment type="caution">
    <text evidence="4">The sequence shown here is derived from an EMBL/GenBank/DDBJ whole genome shotgun (WGS) entry which is preliminary data.</text>
</comment>
<feature type="domain" description="DUF4371" evidence="3">
    <location>
        <begin position="37"/>
        <end position="220"/>
    </location>
</feature>
<dbReference type="AlphaFoldDB" id="A0A835CZY3"/>
<dbReference type="InterPro" id="IPR055298">
    <property type="entry name" value="AtLOH3-like"/>
</dbReference>
<evidence type="ECO:0000259" key="3">
    <source>
        <dbReference type="Pfam" id="PF14291"/>
    </source>
</evidence>
<dbReference type="PANTHER" id="PTHR11697">
    <property type="entry name" value="GENERAL TRANSCRIPTION FACTOR 2-RELATED ZINC FINGER PROTEIN"/>
    <property type="match status" value="1"/>
</dbReference>
<reference evidence="4 5" key="1">
    <citation type="submission" date="2020-04" db="EMBL/GenBank/DDBJ databases">
        <title>Plant Genome Project.</title>
        <authorList>
            <person name="Zhang R.-G."/>
        </authorList>
    </citation>
    <scope>NUCLEOTIDE SEQUENCE [LARGE SCALE GENOMIC DNA]</scope>
    <source>
        <strain evidence="4">YNK0</strain>
        <tissue evidence="4">Leaf</tissue>
    </source>
</reference>
<evidence type="ECO:0000313" key="4">
    <source>
        <dbReference type="EMBL" id="KAF8378325.1"/>
    </source>
</evidence>
<dbReference type="Pfam" id="PF14291">
    <property type="entry name" value="DUF4371"/>
    <property type="match status" value="1"/>
</dbReference>
<accession>A0A835CZY3</accession>
<keyword evidence="1" id="KW-1133">Transmembrane helix</keyword>
<proteinExistence type="predicted"/>